<feature type="binding site" evidence="7">
    <location>
        <position position="147"/>
    </location>
    <ligand>
        <name>a 1,2-diacyl-sn-glycero-3-phospho-(1'-sn-glycerol)</name>
        <dbReference type="ChEBI" id="CHEBI:64716"/>
    </ligand>
</feature>
<dbReference type="Pfam" id="PF01790">
    <property type="entry name" value="LGT"/>
    <property type="match status" value="1"/>
</dbReference>
<feature type="transmembrane region" description="Helical" evidence="7">
    <location>
        <begin position="250"/>
        <end position="269"/>
    </location>
</feature>
<organism evidence="9 10">
    <name type="scientific">Gulosibacter macacae</name>
    <dbReference type="NCBI Taxonomy" id="2488791"/>
    <lineage>
        <taxon>Bacteria</taxon>
        <taxon>Bacillati</taxon>
        <taxon>Actinomycetota</taxon>
        <taxon>Actinomycetes</taxon>
        <taxon>Micrococcales</taxon>
        <taxon>Microbacteriaceae</taxon>
        <taxon>Gulosibacter</taxon>
    </lineage>
</organism>
<dbReference type="InterPro" id="IPR001640">
    <property type="entry name" value="Lgt"/>
</dbReference>
<keyword evidence="9" id="KW-0328">Glycosyltransferase</keyword>
<proteinExistence type="inferred from homology"/>
<comment type="function">
    <text evidence="7">Catalyzes the transfer of the diacylglyceryl group from phosphatidylglycerol to the sulfhydryl group of the N-terminal cysteine of a prolipoprotein, the first step in the formation of mature lipoproteins.</text>
</comment>
<comment type="caution">
    <text evidence="9">The sequence shown here is derived from an EMBL/GenBank/DDBJ whole genome shotgun (WGS) entry which is preliminary data.</text>
</comment>
<gene>
    <name evidence="7" type="primary">lgt</name>
    <name evidence="9" type="ORF">EG850_05515</name>
</gene>
<comment type="similarity">
    <text evidence="1 7">Belongs to the Lgt family.</text>
</comment>
<evidence type="ECO:0000256" key="6">
    <source>
        <dbReference type="ARBA" id="ARBA00023136"/>
    </source>
</evidence>
<evidence type="ECO:0000256" key="4">
    <source>
        <dbReference type="ARBA" id="ARBA00022692"/>
    </source>
</evidence>
<dbReference type="HAMAP" id="MF_01147">
    <property type="entry name" value="Lgt"/>
    <property type="match status" value="1"/>
</dbReference>
<feature type="transmembrane region" description="Helical" evidence="7">
    <location>
        <begin position="27"/>
        <end position="45"/>
    </location>
</feature>
<feature type="transmembrane region" description="Helical" evidence="7">
    <location>
        <begin position="57"/>
        <end position="77"/>
    </location>
</feature>
<evidence type="ECO:0000313" key="10">
    <source>
        <dbReference type="Proteomes" id="UP000274391"/>
    </source>
</evidence>
<comment type="subcellular location">
    <subcellularLocation>
        <location evidence="7">Cell membrane</location>
        <topology evidence="7">Multi-pass membrane protein</topology>
    </subcellularLocation>
</comment>
<comment type="pathway">
    <text evidence="7">Protein modification; lipoprotein biosynthesis (diacylglyceryl transfer).</text>
</comment>
<feature type="compositionally biased region" description="Basic and acidic residues" evidence="8">
    <location>
        <begin position="330"/>
        <end position="341"/>
    </location>
</feature>
<evidence type="ECO:0000256" key="2">
    <source>
        <dbReference type="ARBA" id="ARBA00022475"/>
    </source>
</evidence>
<dbReference type="RefSeq" id="WP_124971139.1">
    <property type="nucleotide sequence ID" value="NZ_RQVS01000005.1"/>
</dbReference>
<keyword evidence="4 7" id="KW-0812">Transmembrane</keyword>
<dbReference type="Proteomes" id="UP000274391">
    <property type="component" value="Unassembled WGS sequence"/>
</dbReference>
<keyword evidence="2 7" id="KW-1003">Cell membrane</keyword>
<dbReference type="OrthoDB" id="871140at2"/>
<evidence type="ECO:0000313" key="9">
    <source>
        <dbReference type="EMBL" id="RRJ87266.1"/>
    </source>
</evidence>
<feature type="transmembrane region" description="Helical" evidence="7">
    <location>
        <begin position="97"/>
        <end position="121"/>
    </location>
</feature>
<keyword evidence="9" id="KW-0449">Lipoprotein</keyword>
<reference evidence="9 10" key="1">
    <citation type="submission" date="2018-11" db="EMBL/GenBank/DDBJ databases">
        <title>YIM 102482-1 draft genome.</title>
        <authorList>
            <person name="Li G."/>
            <person name="Jiang Y."/>
        </authorList>
    </citation>
    <scope>NUCLEOTIDE SEQUENCE [LARGE SCALE GENOMIC DNA]</scope>
    <source>
        <strain evidence="9 10">YIM 102482-1</strain>
    </source>
</reference>
<feature type="transmembrane region" description="Helical" evidence="7">
    <location>
        <begin position="219"/>
        <end position="238"/>
    </location>
</feature>
<comment type="catalytic activity">
    <reaction evidence="7">
        <text>L-cysteinyl-[prolipoprotein] + a 1,2-diacyl-sn-glycero-3-phospho-(1'-sn-glycerol) = an S-1,2-diacyl-sn-glyceryl-L-cysteinyl-[prolipoprotein] + sn-glycerol 1-phosphate + H(+)</text>
        <dbReference type="Rhea" id="RHEA:56712"/>
        <dbReference type="Rhea" id="RHEA-COMP:14679"/>
        <dbReference type="Rhea" id="RHEA-COMP:14680"/>
        <dbReference type="ChEBI" id="CHEBI:15378"/>
        <dbReference type="ChEBI" id="CHEBI:29950"/>
        <dbReference type="ChEBI" id="CHEBI:57685"/>
        <dbReference type="ChEBI" id="CHEBI:64716"/>
        <dbReference type="ChEBI" id="CHEBI:140658"/>
        <dbReference type="EC" id="2.5.1.145"/>
    </reaction>
</comment>
<dbReference type="EMBL" id="RQVS01000005">
    <property type="protein sequence ID" value="RRJ87266.1"/>
    <property type="molecule type" value="Genomic_DNA"/>
</dbReference>
<dbReference type="PANTHER" id="PTHR30589:SF0">
    <property type="entry name" value="PHOSPHATIDYLGLYCEROL--PROLIPOPROTEIN DIACYLGLYCERYL TRANSFERASE"/>
    <property type="match status" value="1"/>
</dbReference>
<evidence type="ECO:0000256" key="8">
    <source>
        <dbReference type="SAM" id="MobiDB-lite"/>
    </source>
</evidence>
<evidence type="ECO:0000256" key="1">
    <source>
        <dbReference type="ARBA" id="ARBA00007150"/>
    </source>
</evidence>
<evidence type="ECO:0000256" key="5">
    <source>
        <dbReference type="ARBA" id="ARBA00022989"/>
    </source>
</evidence>
<keyword evidence="10" id="KW-1185">Reference proteome</keyword>
<dbReference type="PANTHER" id="PTHR30589">
    <property type="entry name" value="PROLIPOPROTEIN DIACYLGLYCERYL TRANSFERASE"/>
    <property type="match status" value="1"/>
</dbReference>
<keyword evidence="3 7" id="KW-0808">Transferase</keyword>
<evidence type="ECO:0000256" key="3">
    <source>
        <dbReference type="ARBA" id="ARBA00022679"/>
    </source>
</evidence>
<feature type="transmembrane region" description="Helical" evidence="7">
    <location>
        <begin position="190"/>
        <end position="207"/>
    </location>
</feature>
<accession>A0A3P3W064</accession>
<dbReference type="AlphaFoldDB" id="A0A3P3W064"/>
<sequence>MPLQPAPASIPSPPLEWASFTVGPFTFHAYALIIVAAIIIATWWTNKRMTARGGEPWIVIDIVIPAVLLGLLGARLYHVFTHPADFFYEGAEWWRVFAIWEGGNAIIGALIGGAIGAYFACRFRGVRFLAFADAVAPAILLAQAIGRLGNWFNHELFGWPTNLPWGLEIPATNPAFPAGLPAGTLFHPTFLYELIWNLIGVGLIVLLGRMFRLGRGRTLAIYLIWYGLGRMMIESIRVDYSEIVLGMRSNVLGALIMVLIGIGLMIWSLRQRDTDVSIYTDDHVWSEEDESDRDAATDKSPAPDAEDSVVKEDSVEISQEESDDNEDEEKVPAETETRPAS</sequence>
<keyword evidence="5 7" id="KW-1133">Transmembrane helix</keyword>
<protein>
    <recommendedName>
        <fullName evidence="7">Phosphatidylglycerol--prolipoprotein diacylglyceryl transferase</fullName>
        <ecNumber evidence="7">2.5.1.145</ecNumber>
    </recommendedName>
</protein>
<dbReference type="EC" id="2.5.1.145" evidence="7"/>
<dbReference type="GO" id="GO:0042158">
    <property type="term" value="P:lipoprotein biosynthetic process"/>
    <property type="evidence" value="ECO:0007669"/>
    <property type="project" value="UniProtKB-UniRule"/>
</dbReference>
<feature type="compositionally biased region" description="Acidic residues" evidence="8">
    <location>
        <begin position="318"/>
        <end position="329"/>
    </location>
</feature>
<name>A0A3P3W064_9MICO</name>
<evidence type="ECO:0000256" key="7">
    <source>
        <dbReference type="HAMAP-Rule" id="MF_01147"/>
    </source>
</evidence>
<keyword evidence="6 7" id="KW-0472">Membrane</keyword>
<dbReference type="NCBIfam" id="TIGR00544">
    <property type="entry name" value="lgt"/>
    <property type="match status" value="1"/>
</dbReference>
<dbReference type="UniPathway" id="UPA00664"/>
<dbReference type="GO" id="GO:0005886">
    <property type="term" value="C:plasma membrane"/>
    <property type="evidence" value="ECO:0007669"/>
    <property type="project" value="UniProtKB-SubCell"/>
</dbReference>
<dbReference type="GO" id="GO:0008961">
    <property type="term" value="F:phosphatidylglycerol-prolipoprotein diacylglyceryl transferase activity"/>
    <property type="evidence" value="ECO:0007669"/>
    <property type="project" value="UniProtKB-UniRule"/>
</dbReference>
<feature type="region of interest" description="Disordered" evidence="8">
    <location>
        <begin position="286"/>
        <end position="341"/>
    </location>
</feature>
<dbReference type="PROSITE" id="PS01311">
    <property type="entry name" value="LGT"/>
    <property type="match status" value="1"/>
</dbReference>
<feature type="transmembrane region" description="Helical" evidence="7">
    <location>
        <begin position="128"/>
        <end position="146"/>
    </location>
</feature>